<protein>
    <submittedName>
        <fullName evidence="1">Uncharacterized protein</fullName>
    </submittedName>
</protein>
<gene>
    <name evidence="1" type="ORF">METZ01_LOCUS418038</name>
</gene>
<organism evidence="1">
    <name type="scientific">marine metagenome</name>
    <dbReference type="NCBI Taxonomy" id="408172"/>
    <lineage>
        <taxon>unclassified sequences</taxon>
        <taxon>metagenomes</taxon>
        <taxon>ecological metagenomes</taxon>
    </lineage>
</organism>
<proteinExistence type="predicted"/>
<name>A0A382X2T6_9ZZZZ</name>
<sequence length="273" mass="32136">PAAILIDDRVYGDATHLHESLHLIQSFVGPANELEAYGLNIISDPRFLLLNFPYFEDVVKTFFIEDFSEILNDFYARPVREQLNVPRETQWFLAPFNEDQLERLMQAIDKMTPLLNEISRLNREYPREIAYLSEQTGNPALLLEIIAANRLLIPDYGVSEEIRRKAFNLFDLQMSKKDNTRLGYKINRKREAFLFIQNQLRIKNPVVHLLLYFEYLKKRFVKPKGRIDLQVAEQEDFNSYTLSKIEGIWKMINYKGLSQIEREAAMQLIEKNS</sequence>
<reference evidence="1" key="1">
    <citation type="submission" date="2018-05" db="EMBL/GenBank/DDBJ databases">
        <authorList>
            <person name="Lanie J.A."/>
            <person name="Ng W.-L."/>
            <person name="Kazmierczak K.M."/>
            <person name="Andrzejewski T.M."/>
            <person name="Davidsen T.M."/>
            <person name="Wayne K.J."/>
            <person name="Tettelin H."/>
            <person name="Glass J.I."/>
            <person name="Rusch D."/>
            <person name="Podicherti R."/>
            <person name="Tsui H.-C.T."/>
            <person name="Winkler M.E."/>
        </authorList>
    </citation>
    <scope>NUCLEOTIDE SEQUENCE</scope>
</reference>
<feature type="non-terminal residue" evidence="1">
    <location>
        <position position="273"/>
    </location>
</feature>
<dbReference type="EMBL" id="UINC01164367">
    <property type="protein sequence ID" value="SVD65184.1"/>
    <property type="molecule type" value="Genomic_DNA"/>
</dbReference>
<dbReference type="AlphaFoldDB" id="A0A382X2T6"/>
<feature type="non-terminal residue" evidence="1">
    <location>
        <position position="1"/>
    </location>
</feature>
<evidence type="ECO:0000313" key="1">
    <source>
        <dbReference type="EMBL" id="SVD65184.1"/>
    </source>
</evidence>
<accession>A0A382X2T6</accession>